<reference evidence="1 2" key="1">
    <citation type="journal article" date="2018" name="Mol. Biol. Evol.">
        <title>Analysis of the draft genome of the red seaweed Gracilariopsis chorda provides insights into genome size evolution in Rhodophyta.</title>
        <authorList>
            <person name="Lee J."/>
            <person name="Yang E.C."/>
            <person name="Graf L."/>
            <person name="Yang J.H."/>
            <person name="Qiu H."/>
            <person name="Zel Zion U."/>
            <person name="Chan C.X."/>
            <person name="Stephens T.G."/>
            <person name="Weber A.P.M."/>
            <person name="Boo G.H."/>
            <person name="Boo S.M."/>
            <person name="Kim K.M."/>
            <person name="Shin Y."/>
            <person name="Jung M."/>
            <person name="Lee S.J."/>
            <person name="Yim H.S."/>
            <person name="Lee J.H."/>
            <person name="Bhattacharya D."/>
            <person name="Yoon H.S."/>
        </authorList>
    </citation>
    <scope>NUCLEOTIDE SEQUENCE [LARGE SCALE GENOMIC DNA]</scope>
    <source>
        <strain evidence="1 2">SKKU-2015</strain>
        <tissue evidence="1">Whole body</tissue>
    </source>
</reference>
<name>A0A2V3J2H0_9FLOR</name>
<dbReference type="EMBL" id="NBIV01000012">
    <property type="protein sequence ID" value="PXF48646.1"/>
    <property type="molecule type" value="Genomic_DNA"/>
</dbReference>
<comment type="caution">
    <text evidence="1">The sequence shown here is derived from an EMBL/GenBank/DDBJ whole genome shotgun (WGS) entry which is preliminary data.</text>
</comment>
<protein>
    <submittedName>
        <fullName evidence="1">Uncharacterized protein</fullName>
    </submittedName>
</protein>
<organism evidence="1 2">
    <name type="scientific">Gracilariopsis chorda</name>
    <dbReference type="NCBI Taxonomy" id="448386"/>
    <lineage>
        <taxon>Eukaryota</taxon>
        <taxon>Rhodophyta</taxon>
        <taxon>Florideophyceae</taxon>
        <taxon>Rhodymeniophycidae</taxon>
        <taxon>Gracilariales</taxon>
        <taxon>Gracilariaceae</taxon>
        <taxon>Gracilariopsis</taxon>
    </lineage>
</organism>
<proteinExistence type="predicted"/>
<dbReference type="AlphaFoldDB" id="A0A2V3J2H0"/>
<sequence length="277" mass="31431">MNYFKAKRDSDMQQTYDHGELETRFLSSFHTFVVPMLRQNGWHKNENGEVQGELPTASIVLSKDTEVNMILLVAEFMRGQGDIHILLENVMEVDTLKTNLMRGSVDIKTLASVYVLAGSDFTAGTCGVTHEHYLRAAMHHIHLGALINEDSPLSFHVLTLLTYLEKHGITNLVIIVEKESFCRIPTYAGWDGNEIGKGLKRMFASDNVRRTTEWCLEVQRFITDGANFATELLPACEHIRLQGRRVMLVVFQCSCRAERERFCPETVNGCDEFNAIT</sequence>
<keyword evidence="2" id="KW-1185">Reference proteome</keyword>
<gene>
    <name evidence="1" type="ORF">BWQ96_01498</name>
</gene>
<dbReference type="Proteomes" id="UP000247409">
    <property type="component" value="Unassembled WGS sequence"/>
</dbReference>
<evidence type="ECO:0000313" key="2">
    <source>
        <dbReference type="Proteomes" id="UP000247409"/>
    </source>
</evidence>
<accession>A0A2V3J2H0</accession>
<evidence type="ECO:0000313" key="1">
    <source>
        <dbReference type="EMBL" id="PXF48646.1"/>
    </source>
</evidence>